<dbReference type="Proteomes" id="UP001597540">
    <property type="component" value="Unassembled WGS sequence"/>
</dbReference>
<evidence type="ECO:0000256" key="1">
    <source>
        <dbReference type="SAM" id="Phobius"/>
    </source>
</evidence>
<feature type="transmembrane region" description="Helical" evidence="1">
    <location>
        <begin position="128"/>
        <end position="147"/>
    </location>
</feature>
<keyword evidence="1" id="KW-0812">Transmembrane</keyword>
<dbReference type="InterPro" id="IPR024563">
    <property type="entry name" value="YqhR"/>
</dbReference>
<comment type="caution">
    <text evidence="2">The sequence shown here is derived from an EMBL/GenBank/DDBJ whole genome shotgun (WGS) entry which is preliminary data.</text>
</comment>
<keyword evidence="1" id="KW-1133">Transmembrane helix</keyword>
<feature type="transmembrane region" description="Helical" evidence="1">
    <location>
        <begin position="65"/>
        <end position="84"/>
    </location>
</feature>
<organism evidence="2 3">
    <name type="scientific">Paenibacillus shunpengii</name>
    <dbReference type="NCBI Taxonomy" id="2054424"/>
    <lineage>
        <taxon>Bacteria</taxon>
        <taxon>Bacillati</taxon>
        <taxon>Bacillota</taxon>
        <taxon>Bacilli</taxon>
        <taxon>Bacillales</taxon>
        <taxon>Paenibacillaceae</taxon>
        <taxon>Paenibacillus</taxon>
    </lineage>
</organism>
<feature type="transmembrane region" description="Helical" evidence="1">
    <location>
        <begin position="12"/>
        <end position="28"/>
    </location>
</feature>
<dbReference type="Pfam" id="PF11085">
    <property type="entry name" value="YqhR"/>
    <property type="match status" value="1"/>
</dbReference>
<sequence>MSHLEQRREITNKFVFALEIGFFAGLIWGGIQWIFYYFNFTVIPIGFLAEPFFKHAYIYKIQGHFIGWLFFIVFSLLASIIYTYLFRKLKGPIPGLIYGIVWWVILFVWIGPWTGMMKPLNQLTWDSIVSEVCLFLLWGLFIGYSIAMEFTDERKRDTQMGS</sequence>
<evidence type="ECO:0000313" key="3">
    <source>
        <dbReference type="Proteomes" id="UP001597540"/>
    </source>
</evidence>
<keyword evidence="1" id="KW-0472">Membrane</keyword>
<protein>
    <submittedName>
        <fullName evidence="2">YqhR family membrane protein</fullName>
    </submittedName>
</protein>
<feature type="transmembrane region" description="Helical" evidence="1">
    <location>
        <begin position="96"/>
        <end position="116"/>
    </location>
</feature>
<proteinExistence type="predicted"/>
<dbReference type="RefSeq" id="WP_379263786.1">
    <property type="nucleotide sequence ID" value="NZ_JBHUMJ010000004.1"/>
</dbReference>
<accession>A0ABW5SRH2</accession>
<keyword evidence="3" id="KW-1185">Reference proteome</keyword>
<reference evidence="3" key="1">
    <citation type="journal article" date="2019" name="Int. J. Syst. Evol. Microbiol.">
        <title>The Global Catalogue of Microorganisms (GCM) 10K type strain sequencing project: providing services to taxonomists for standard genome sequencing and annotation.</title>
        <authorList>
            <consortium name="The Broad Institute Genomics Platform"/>
            <consortium name="The Broad Institute Genome Sequencing Center for Infectious Disease"/>
            <person name="Wu L."/>
            <person name="Ma J."/>
        </authorList>
    </citation>
    <scope>NUCLEOTIDE SEQUENCE [LARGE SCALE GENOMIC DNA]</scope>
    <source>
        <strain evidence="3">KCTC 33849</strain>
    </source>
</reference>
<gene>
    <name evidence="2" type="ORF">ACFSVM_18350</name>
</gene>
<evidence type="ECO:0000313" key="2">
    <source>
        <dbReference type="EMBL" id="MFD2702429.1"/>
    </source>
</evidence>
<dbReference type="EMBL" id="JBHUMJ010000004">
    <property type="protein sequence ID" value="MFD2702429.1"/>
    <property type="molecule type" value="Genomic_DNA"/>
</dbReference>
<name>A0ABW5SRH2_9BACL</name>